<dbReference type="EMBL" id="JAOQIO010000107">
    <property type="protein sequence ID" value="MCU6796581.1"/>
    <property type="molecule type" value="Genomic_DNA"/>
</dbReference>
<sequence>MITISLCMIVKNEEESLGRCLGSVQSLVDEIIIVDTGSTDRTKQIAEQYNAKIYDFEWINDFAAARNYSFSLATMEYIWWLDADDVLLENDREKLLQLKSTFDRSIDSLAMDYHLSTGPDGKPTFSMKRNRIVRRACGFQWHGFVHEYLAVHGKIVPSPIAVTHQKEKVHTTRNLDIYEEQRAKQTPFSPRETYYYANELKDHRQFENAITHYQAFLDTKQGWIEDVIAASCKIADCYEAIEKIDEALAAILKSFEYAVPRAESVFRLGRYFMHRDALDQAIFWLSMATTLEPPKESWGMQQSGYWTWLPHVQLCICYYRKGDMIKSHYHNEIALTYHPDDEMMLSNRKLLLPYQPEDPN</sequence>
<accession>A0ABT2URC1</accession>
<organism evidence="2 3">
    <name type="scientific">Paenibacillus baimaensis</name>
    <dbReference type="NCBI Taxonomy" id="2982185"/>
    <lineage>
        <taxon>Bacteria</taxon>
        <taxon>Bacillati</taxon>
        <taxon>Bacillota</taxon>
        <taxon>Bacilli</taxon>
        <taxon>Bacillales</taxon>
        <taxon>Paenibacillaceae</taxon>
        <taxon>Paenibacillus</taxon>
    </lineage>
</organism>
<gene>
    <name evidence="2" type="ORF">OB236_31100</name>
</gene>
<name>A0ABT2URC1_9BACL</name>
<dbReference type="InterPro" id="IPR001173">
    <property type="entry name" value="Glyco_trans_2-like"/>
</dbReference>
<dbReference type="InterPro" id="IPR011990">
    <property type="entry name" value="TPR-like_helical_dom_sf"/>
</dbReference>
<dbReference type="CDD" id="cd02511">
    <property type="entry name" value="Beta4Glucosyltransferase"/>
    <property type="match status" value="1"/>
</dbReference>
<keyword evidence="3" id="KW-1185">Reference proteome</keyword>
<keyword evidence="2" id="KW-0808">Transferase</keyword>
<dbReference type="RefSeq" id="WP_262687427.1">
    <property type="nucleotide sequence ID" value="NZ_JAOQIO010000107.1"/>
</dbReference>
<evidence type="ECO:0000313" key="3">
    <source>
        <dbReference type="Proteomes" id="UP001652445"/>
    </source>
</evidence>
<dbReference type="EC" id="2.4.-.-" evidence="2"/>
<keyword evidence="2" id="KW-0328">Glycosyltransferase</keyword>
<feature type="domain" description="Glycosyltransferase 2-like" evidence="1">
    <location>
        <begin position="5"/>
        <end position="114"/>
    </location>
</feature>
<proteinExistence type="predicted"/>
<protein>
    <submittedName>
        <fullName evidence="2">Glycosyltransferase</fullName>
        <ecNumber evidence="2">2.4.-.-</ecNumber>
    </submittedName>
</protein>
<evidence type="ECO:0000259" key="1">
    <source>
        <dbReference type="Pfam" id="PF00535"/>
    </source>
</evidence>
<dbReference type="PANTHER" id="PTHR43630">
    <property type="entry name" value="POLY-BETA-1,6-N-ACETYL-D-GLUCOSAMINE SYNTHASE"/>
    <property type="match status" value="1"/>
</dbReference>
<reference evidence="2 3" key="1">
    <citation type="submission" date="2022-09" db="EMBL/GenBank/DDBJ databases">
        <authorList>
            <person name="Han X.L."/>
            <person name="Wang Q."/>
            <person name="Lu T."/>
        </authorList>
    </citation>
    <scope>NUCLEOTIDE SEQUENCE [LARGE SCALE GENOMIC DNA]</scope>
    <source>
        <strain evidence="2 3">WQ 127069</strain>
    </source>
</reference>
<dbReference type="Gene3D" id="3.90.550.10">
    <property type="entry name" value="Spore Coat Polysaccharide Biosynthesis Protein SpsA, Chain A"/>
    <property type="match status" value="1"/>
</dbReference>
<dbReference type="Proteomes" id="UP001652445">
    <property type="component" value="Unassembled WGS sequence"/>
</dbReference>
<dbReference type="SUPFAM" id="SSF48452">
    <property type="entry name" value="TPR-like"/>
    <property type="match status" value="1"/>
</dbReference>
<comment type="caution">
    <text evidence="2">The sequence shown here is derived from an EMBL/GenBank/DDBJ whole genome shotgun (WGS) entry which is preliminary data.</text>
</comment>
<evidence type="ECO:0000313" key="2">
    <source>
        <dbReference type="EMBL" id="MCU6796581.1"/>
    </source>
</evidence>
<dbReference type="GO" id="GO:0016757">
    <property type="term" value="F:glycosyltransferase activity"/>
    <property type="evidence" value="ECO:0007669"/>
    <property type="project" value="UniProtKB-KW"/>
</dbReference>
<dbReference type="PANTHER" id="PTHR43630:SF2">
    <property type="entry name" value="GLYCOSYLTRANSFERASE"/>
    <property type="match status" value="1"/>
</dbReference>
<dbReference type="SUPFAM" id="SSF53448">
    <property type="entry name" value="Nucleotide-diphospho-sugar transferases"/>
    <property type="match status" value="1"/>
</dbReference>
<dbReference type="Pfam" id="PF00535">
    <property type="entry name" value="Glycos_transf_2"/>
    <property type="match status" value="1"/>
</dbReference>
<dbReference type="Gene3D" id="1.25.40.10">
    <property type="entry name" value="Tetratricopeptide repeat domain"/>
    <property type="match status" value="1"/>
</dbReference>
<dbReference type="InterPro" id="IPR029044">
    <property type="entry name" value="Nucleotide-diphossugar_trans"/>
</dbReference>